<proteinExistence type="predicted"/>
<reference evidence="1" key="1">
    <citation type="submission" date="2020-08" db="EMBL/GenBank/DDBJ databases">
        <title>Multicomponent nature underlies the extraordinary mechanical properties of spider dragline silk.</title>
        <authorList>
            <person name="Kono N."/>
            <person name="Nakamura H."/>
            <person name="Mori M."/>
            <person name="Yoshida Y."/>
            <person name="Ohtoshi R."/>
            <person name="Malay A.D."/>
            <person name="Moran D.A.P."/>
            <person name="Tomita M."/>
            <person name="Numata K."/>
            <person name="Arakawa K."/>
        </authorList>
    </citation>
    <scope>NUCLEOTIDE SEQUENCE</scope>
</reference>
<accession>A0A8X6YP93</accession>
<organism evidence="1 2">
    <name type="scientific">Trichonephila inaurata madagascariensis</name>
    <dbReference type="NCBI Taxonomy" id="2747483"/>
    <lineage>
        <taxon>Eukaryota</taxon>
        <taxon>Metazoa</taxon>
        <taxon>Ecdysozoa</taxon>
        <taxon>Arthropoda</taxon>
        <taxon>Chelicerata</taxon>
        <taxon>Arachnida</taxon>
        <taxon>Araneae</taxon>
        <taxon>Araneomorphae</taxon>
        <taxon>Entelegynae</taxon>
        <taxon>Araneoidea</taxon>
        <taxon>Nephilidae</taxon>
        <taxon>Trichonephila</taxon>
        <taxon>Trichonephila inaurata</taxon>
    </lineage>
</organism>
<protein>
    <submittedName>
        <fullName evidence="1">Uncharacterized protein</fullName>
    </submittedName>
</protein>
<dbReference type="EMBL" id="BMAV01021245">
    <property type="protein sequence ID" value="GFY75249.1"/>
    <property type="molecule type" value="Genomic_DNA"/>
</dbReference>
<dbReference type="Proteomes" id="UP000886998">
    <property type="component" value="Unassembled WGS sequence"/>
</dbReference>
<dbReference type="AlphaFoldDB" id="A0A8X6YP93"/>
<feature type="non-terminal residue" evidence="1">
    <location>
        <position position="157"/>
    </location>
</feature>
<comment type="caution">
    <text evidence="1">The sequence shown here is derived from an EMBL/GenBank/DDBJ whole genome shotgun (WGS) entry which is preliminary data.</text>
</comment>
<evidence type="ECO:0000313" key="2">
    <source>
        <dbReference type="Proteomes" id="UP000886998"/>
    </source>
</evidence>
<sequence length="157" mass="18652">MCYSSNLHLDDKAEPEKWNINSSRRGVRNMLDYIAFRMPNNESFVYDSLPTVLFSVHSPFIPDNPRILQNELQFGRSYAIDVQLKEEHLLEHPYPTDCTDYEDLWRKNNKTGPRSQEVCKKKCSDNYEQKCWKCTRLLKDMKYNETCIQGEENGYPR</sequence>
<evidence type="ECO:0000313" key="1">
    <source>
        <dbReference type="EMBL" id="GFY75249.1"/>
    </source>
</evidence>
<keyword evidence="2" id="KW-1185">Reference proteome</keyword>
<name>A0A8X6YP93_9ARAC</name>
<gene>
    <name evidence="1" type="primary">AVEN_25597_1</name>
    <name evidence="1" type="ORF">TNIN_102891</name>
</gene>
<dbReference type="OrthoDB" id="6434514at2759"/>